<reference evidence="2" key="1">
    <citation type="journal article" date="2017" name="Nature">
        <title>The sunflower genome provides insights into oil metabolism, flowering and Asterid evolution.</title>
        <authorList>
            <person name="Badouin H."/>
            <person name="Gouzy J."/>
            <person name="Grassa C.J."/>
            <person name="Murat F."/>
            <person name="Staton S.E."/>
            <person name="Cottret L."/>
            <person name="Lelandais-Briere C."/>
            <person name="Owens G.L."/>
            <person name="Carrere S."/>
            <person name="Mayjonade B."/>
            <person name="Legrand L."/>
            <person name="Gill N."/>
            <person name="Kane N.C."/>
            <person name="Bowers J.E."/>
            <person name="Hubner S."/>
            <person name="Bellec A."/>
            <person name="Berard A."/>
            <person name="Berges H."/>
            <person name="Blanchet N."/>
            <person name="Boniface M.C."/>
            <person name="Brunel D."/>
            <person name="Catrice O."/>
            <person name="Chaidir N."/>
            <person name="Claudel C."/>
            <person name="Donnadieu C."/>
            <person name="Faraut T."/>
            <person name="Fievet G."/>
            <person name="Helmstetter N."/>
            <person name="King M."/>
            <person name="Knapp S.J."/>
            <person name="Lai Z."/>
            <person name="Le Paslier M.C."/>
            <person name="Lippi Y."/>
            <person name="Lorenzon L."/>
            <person name="Mandel J.R."/>
            <person name="Marage G."/>
            <person name="Marchand G."/>
            <person name="Marquand E."/>
            <person name="Bret-Mestries E."/>
            <person name="Morien E."/>
            <person name="Nambeesan S."/>
            <person name="Nguyen T."/>
            <person name="Pegot-Espagnet P."/>
            <person name="Pouilly N."/>
            <person name="Raftis F."/>
            <person name="Sallet E."/>
            <person name="Schiex T."/>
            <person name="Thomas J."/>
            <person name="Vandecasteele C."/>
            <person name="Vares D."/>
            <person name="Vear F."/>
            <person name="Vautrin S."/>
            <person name="Crespi M."/>
            <person name="Mangin B."/>
            <person name="Burke J.M."/>
            <person name="Salse J."/>
            <person name="Munos S."/>
            <person name="Vincourt P."/>
            <person name="Rieseberg L.H."/>
            <person name="Langlade N.B."/>
        </authorList>
    </citation>
    <scope>NUCLEOTIDE SEQUENCE [LARGE SCALE GENOMIC DNA]</scope>
    <source>
        <strain evidence="2">cv. SF193</strain>
    </source>
</reference>
<dbReference type="AlphaFoldDB" id="A0A251TA72"/>
<proteinExistence type="predicted"/>
<accession>A0A251TA72</accession>
<evidence type="ECO:0000313" key="2">
    <source>
        <dbReference type="Proteomes" id="UP000215914"/>
    </source>
</evidence>
<name>A0A251TA72_HELAN</name>
<evidence type="ECO:0000313" key="1">
    <source>
        <dbReference type="EMBL" id="OTG07804.1"/>
    </source>
</evidence>
<organism evidence="1 2">
    <name type="scientific">Helianthus annuus</name>
    <name type="common">Common sunflower</name>
    <dbReference type="NCBI Taxonomy" id="4232"/>
    <lineage>
        <taxon>Eukaryota</taxon>
        <taxon>Viridiplantae</taxon>
        <taxon>Streptophyta</taxon>
        <taxon>Embryophyta</taxon>
        <taxon>Tracheophyta</taxon>
        <taxon>Spermatophyta</taxon>
        <taxon>Magnoliopsida</taxon>
        <taxon>eudicotyledons</taxon>
        <taxon>Gunneridae</taxon>
        <taxon>Pentapetalae</taxon>
        <taxon>asterids</taxon>
        <taxon>campanulids</taxon>
        <taxon>Asterales</taxon>
        <taxon>Asteraceae</taxon>
        <taxon>Asteroideae</taxon>
        <taxon>Heliantheae alliance</taxon>
        <taxon>Heliantheae</taxon>
        <taxon>Helianthus</taxon>
    </lineage>
</organism>
<protein>
    <submittedName>
        <fullName evidence="1">Uncharacterized protein</fullName>
    </submittedName>
</protein>
<dbReference type="Proteomes" id="UP000215914">
    <property type="component" value="Chromosome 11"/>
</dbReference>
<dbReference type="EMBL" id="CM007900">
    <property type="protein sequence ID" value="OTG07804.1"/>
    <property type="molecule type" value="Genomic_DNA"/>
</dbReference>
<keyword evidence="2" id="KW-1185">Reference proteome</keyword>
<sequence length="65" mass="7601">MKVQATRNLKACKIEVNLILNNGEPGSNTLQLMPKNALPYKFLCQRVKTLFWFMRCFFVSKVFCK</sequence>
<gene>
    <name evidence="1" type="ORF">HannXRQ_Chr11g0334611</name>
</gene>
<dbReference type="InParanoid" id="A0A251TA72"/>